<name>A0A1G7ILB5_9BACT</name>
<keyword evidence="2" id="KW-1185">Reference proteome</keyword>
<accession>A0A1G7ILB5</accession>
<reference evidence="2" key="1">
    <citation type="submission" date="2016-10" db="EMBL/GenBank/DDBJ databases">
        <authorList>
            <person name="Varghese N."/>
            <person name="Submissions S."/>
        </authorList>
    </citation>
    <scope>NUCLEOTIDE SEQUENCE [LARGE SCALE GENOMIC DNA]</scope>
    <source>
        <strain evidence="2">DSM 25329</strain>
    </source>
</reference>
<dbReference type="EMBL" id="FNAN01000009">
    <property type="protein sequence ID" value="SDF13522.1"/>
    <property type="molecule type" value="Genomic_DNA"/>
</dbReference>
<sequence>MTVPVADEDASICWMVTFKPDEYSRMDERGYWMDWLRWAFESVIEAPLE</sequence>
<organism evidence="1 2">
    <name type="scientific">Dyadobacter soli</name>
    <dbReference type="NCBI Taxonomy" id="659014"/>
    <lineage>
        <taxon>Bacteria</taxon>
        <taxon>Pseudomonadati</taxon>
        <taxon>Bacteroidota</taxon>
        <taxon>Cytophagia</taxon>
        <taxon>Cytophagales</taxon>
        <taxon>Spirosomataceae</taxon>
        <taxon>Dyadobacter</taxon>
    </lineage>
</organism>
<evidence type="ECO:0000313" key="2">
    <source>
        <dbReference type="Proteomes" id="UP000198748"/>
    </source>
</evidence>
<gene>
    <name evidence="1" type="ORF">SAMN04487996_10934</name>
</gene>
<proteinExistence type="predicted"/>
<dbReference type="AlphaFoldDB" id="A0A1G7ILB5"/>
<dbReference type="Proteomes" id="UP000198748">
    <property type="component" value="Unassembled WGS sequence"/>
</dbReference>
<evidence type="ECO:0000313" key="1">
    <source>
        <dbReference type="EMBL" id="SDF13522.1"/>
    </source>
</evidence>
<protein>
    <submittedName>
        <fullName evidence="1">Uncharacterized protein</fullName>
    </submittedName>
</protein>